<reference evidence="1 2" key="1">
    <citation type="submission" date="2017-02" db="EMBL/GenBank/DDBJ databases">
        <authorList>
            <person name="Peterson S.W."/>
        </authorList>
    </citation>
    <scope>NUCLEOTIDE SEQUENCE [LARGE SCALE GENOMIC DNA]</scope>
    <source>
        <strain evidence="1 2">ATCC 35992</strain>
    </source>
</reference>
<evidence type="ECO:0000313" key="2">
    <source>
        <dbReference type="Proteomes" id="UP000190814"/>
    </source>
</evidence>
<dbReference type="InterPro" id="IPR032675">
    <property type="entry name" value="LRR_dom_sf"/>
</dbReference>
<organism evidence="1 2">
    <name type="scientific">Eubacterium uniforme</name>
    <dbReference type="NCBI Taxonomy" id="39495"/>
    <lineage>
        <taxon>Bacteria</taxon>
        <taxon>Bacillati</taxon>
        <taxon>Bacillota</taxon>
        <taxon>Clostridia</taxon>
        <taxon>Eubacteriales</taxon>
        <taxon>Eubacteriaceae</taxon>
        <taxon>Eubacterium</taxon>
    </lineage>
</organism>
<dbReference type="STRING" id="39495.SAMN02745111_01216"/>
<accession>A0A1T4VMJ8</accession>
<dbReference type="Gene3D" id="3.80.10.10">
    <property type="entry name" value="Ribonuclease Inhibitor"/>
    <property type="match status" value="1"/>
</dbReference>
<dbReference type="Pfam" id="PF13306">
    <property type="entry name" value="LRR_5"/>
    <property type="match status" value="1"/>
</dbReference>
<sequence>MKDNLMKSIEKMIFMLICMIALTGVGYVKTAAAISDDHIFKEIDFKKGEKVTIPIRPGKTGVYCIQFTKVGFSGTYSWYNQEHEAIVENSSLYGDDFRWIEDFYMVAGKTYYIEFNPAEDITATAELSFVSADMEPEITVYNTENDERYFEEEILENTIPGINWDKKNRKLVLDSVDGPYNIRFGGNRNYYGPNYDIKDFDKLIDVTVEIKGENKLSIKGGTSRFWWAIETAGPYSLNIIGDGTLDVLVGSNGSMISGQDVVIDGPTINFEFDGDFERYREYICADRNLEVKSGTIFAELRPRFMESSYFDRTEYYLYYEVFRADNISFENTNVIAYYEDFPSDYEGAVYAYGMFYAYNDINIKSGMIFMVANEKVINAVDENAKRLTDLYAKESICSCYEDKINISDNTLIFKGKPIDINNFDISLEQDEYKYDGKAKTPKVIINGLEEGKDFTVSYEDNVKPGIAKVTVKGIGSFWGSKKLKFIISGRENTKEGTTQSYDGIHGLQLSSIFDDGKLIYKVTKEGTLDGKTAGKVTVIGLKKKSLKKVSVKSLLTVNGVKYKVTAIGKKAFKKGKKLKSIVIGKNVAKIGKKAFAGCKKLKSIKIKSKKIKKFVKGTFKGVKKTCVIKVPKAKKKVYAKKIKKAGFKGIIK</sequence>
<dbReference type="OrthoDB" id="1771092at2"/>
<proteinExistence type="predicted"/>
<keyword evidence="2" id="KW-1185">Reference proteome</keyword>
<evidence type="ECO:0000313" key="1">
    <source>
        <dbReference type="EMBL" id="SKA66088.1"/>
    </source>
</evidence>
<name>A0A1T4VMJ8_9FIRM</name>
<protein>
    <submittedName>
        <fullName evidence="1">Leucine rich repeat-containing protein</fullName>
    </submittedName>
</protein>
<gene>
    <name evidence="1" type="ORF">SAMN02745111_01216</name>
</gene>
<dbReference type="Proteomes" id="UP000190814">
    <property type="component" value="Unassembled WGS sequence"/>
</dbReference>
<dbReference type="InterPro" id="IPR026906">
    <property type="entry name" value="LRR_5"/>
</dbReference>
<dbReference type="RefSeq" id="WP_078766086.1">
    <property type="nucleotide sequence ID" value="NZ_FUXZ01000007.1"/>
</dbReference>
<dbReference type="EMBL" id="FUXZ01000007">
    <property type="protein sequence ID" value="SKA66088.1"/>
    <property type="molecule type" value="Genomic_DNA"/>
</dbReference>
<dbReference type="AlphaFoldDB" id="A0A1T4VMJ8"/>